<protein>
    <submittedName>
        <fullName evidence="3">Uncharacterized protein</fullName>
    </submittedName>
</protein>
<feature type="compositionally biased region" description="Low complexity" evidence="1">
    <location>
        <begin position="22"/>
        <end position="37"/>
    </location>
</feature>
<accession>A0ABP8IR21</accession>
<name>A0ABP8IR21_9BACT</name>
<keyword evidence="4" id="KW-1185">Reference proteome</keyword>
<feature type="compositionally biased region" description="Basic and acidic residues" evidence="1">
    <location>
        <begin position="42"/>
        <end position="59"/>
    </location>
</feature>
<gene>
    <name evidence="3" type="ORF">GCM10023185_40380</name>
</gene>
<organism evidence="3 4">
    <name type="scientific">Hymenobacter saemangeumensis</name>
    <dbReference type="NCBI Taxonomy" id="1084522"/>
    <lineage>
        <taxon>Bacteria</taxon>
        <taxon>Pseudomonadati</taxon>
        <taxon>Bacteroidota</taxon>
        <taxon>Cytophagia</taxon>
        <taxon>Cytophagales</taxon>
        <taxon>Hymenobacteraceae</taxon>
        <taxon>Hymenobacter</taxon>
    </lineage>
</organism>
<evidence type="ECO:0000256" key="2">
    <source>
        <dbReference type="SAM" id="SignalP"/>
    </source>
</evidence>
<keyword evidence="2" id="KW-0732">Signal</keyword>
<dbReference type="RefSeq" id="WP_345237951.1">
    <property type="nucleotide sequence ID" value="NZ_BAABGZ010000079.1"/>
</dbReference>
<feature type="chain" id="PRO_5045825303" evidence="2">
    <location>
        <begin position="21"/>
        <end position="148"/>
    </location>
</feature>
<sequence>MFRSIATLALSLFLLAEASAQTTPAASTKATAKSQAKAARKVTKEGARAAKKAEKERARLARKGTTPAKAVAVDNDGWPPIEDASVVASTATVEQTSDYGVTPVHMRHEDVVYAAPGTAVRIVTTKKMVPYSVRSDRKKAASPNTLGQ</sequence>
<proteinExistence type="predicted"/>
<evidence type="ECO:0000313" key="3">
    <source>
        <dbReference type="EMBL" id="GAA4368024.1"/>
    </source>
</evidence>
<reference evidence="4" key="1">
    <citation type="journal article" date="2019" name="Int. J. Syst. Evol. Microbiol.">
        <title>The Global Catalogue of Microorganisms (GCM) 10K type strain sequencing project: providing services to taxonomists for standard genome sequencing and annotation.</title>
        <authorList>
            <consortium name="The Broad Institute Genomics Platform"/>
            <consortium name="The Broad Institute Genome Sequencing Center for Infectious Disease"/>
            <person name="Wu L."/>
            <person name="Ma J."/>
        </authorList>
    </citation>
    <scope>NUCLEOTIDE SEQUENCE [LARGE SCALE GENOMIC DNA]</scope>
    <source>
        <strain evidence="4">JCM 17923</strain>
    </source>
</reference>
<comment type="caution">
    <text evidence="3">The sequence shown here is derived from an EMBL/GenBank/DDBJ whole genome shotgun (WGS) entry which is preliminary data.</text>
</comment>
<evidence type="ECO:0000313" key="4">
    <source>
        <dbReference type="Proteomes" id="UP001501153"/>
    </source>
</evidence>
<dbReference type="EMBL" id="BAABGZ010000079">
    <property type="protein sequence ID" value="GAA4368024.1"/>
    <property type="molecule type" value="Genomic_DNA"/>
</dbReference>
<evidence type="ECO:0000256" key="1">
    <source>
        <dbReference type="SAM" id="MobiDB-lite"/>
    </source>
</evidence>
<dbReference type="Proteomes" id="UP001501153">
    <property type="component" value="Unassembled WGS sequence"/>
</dbReference>
<feature type="signal peptide" evidence="2">
    <location>
        <begin position="1"/>
        <end position="20"/>
    </location>
</feature>
<feature type="region of interest" description="Disordered" evidence="1">
    <location>
        <begin position="22"/>
        <end position="76"/>
    </location>
</feature>